<comment type="caution">
    <text evidence="2">The sequence shown here is derived from an EMBL/GenBank/DDBJ whole genome shotgun (WGS) entry which is preliminary data.</text>
</comment>
<dbReference type="Proteomes" id="UP001175226">
    <property type="component" value="Unassembled WGS sequence"/>
</dbReference>
<gene>
    <name evidence="3" type="ORF">EV421DRAFT_1748748</name>
    <name evidence="2" type="ORF">EV421DRAFT_1748758</name>
</gene>
<evidence type="ECO:0000313" key="3">
    <source>
        <dbReference type="EMBL" id="KAK0414394.1"/>
    </source>
</evidence>
<feature type="region of interest" description="Disordered" evidence="1">
    <location>
        <begin position="180"/>
        <end position="205"/>
    </location>
</feature>
<protein>
    <submittedName>
        <fullName evidence="2">Uncharacterized protein</fullName>
    </submittedName>
</protein>
<evidence type="ECO:0000256" key="1">
    <source>
        <dbReference type="SAM" id="MobiDB-lite"/>
    </source>
</evidence>
<feature type="non-terminal residue" evidence="2">
    <location>
        <position position="1"/>
    </location>
</feature>
<reference evidence="2" key="1">
    <citation type="submission" date="2023-06" db="EMBL/GenBank/DDBJ databases">
        <authorList>
            <consortium name="Lawrence Berkeley National Laboratory"/>
            <person name="Ahrendt S."/>
            <person name="Sahu N."/>
            <person name="Indic B."/>
            <person name="Wong-Bajracharya J."/>
            <person name="Merenyi Z."/>
            <person name="Ke H.-M."/>
            <person name="Monk M."/>
            <person name="Kocsube S."/>
            <person name="Drula E."/>
            <person name="Lipzen A."/>
            <person name="Balint B."/>
            <person name="Henrissat B."/>
            <person name="Andreopoulos B."/>
            <person name="Martin F.M."/>
            <person name="Harder C.B."/>
            <person name="Rigling D."/>
            <person name="Ford K.L."/>
            <person name="Foster G.D."/>
            <person name="Pangilinan J."/>
            <person name="Papanicolaou A."/>
            <person name="Barry K."/>
            <person name="LaButti K."/>
            <person name="Viragh M."/>
            <person name="Koriabine M."/>
            <person name="Yan M."/>
            <person name="Riley R."/>
            <person name="Champramary S."/>
            <person name="Plett K.L."/>
            <person name="Tsai I.J."/>
            <person name="Slot J."/>
            <person name="Sipos G."/>
            <person name="Plett J."/>
            <person name="Nagy L.G."/>
            <person name="Grigoriev I.V."/>
        </authorList>
    </citation>
    <scope>NUCLEOTIDE SEQUENCE</scope>
    <source>
        <strain evidence="2">FPL87.14</strain>
    </source>
</reference>
<dbReference type="AlphaFoldDB" id="A0AA39HZL0"/>
<proteinExistence type="predicted"/>
<evidence type="ECO:0000313" key="2">
    <source>
        <dbReference type="EMBL" id="KAK0414390.1"/>
    </source>
</evidence>
<sequence>MTPVTLRINHHHQRCPTAALRAHQPQLPAVSYCCTRGYAGAFPLKYRPDVAQTPWGHGRATWNATAWAVHGITPGSNAARVVALWDALPRPLQAKPFLFCMVSSMIWMLRSARSGRAFNPYTADDPHLPAVNIRRAVSPIRVDIDVADLIQEVVRLENAHSLKDDLDELDDIHIMSECHPPAPPLTPLTTPGSKRAAESSATEEL</sequence>
<accession>A0AA39HZL0</accession>
<name>A0AA39HZL0_9AGAR</name>
<dbReference type="EMBL" id="JAUEPT010000845">
    <property type="protein sequence ID" value="KAK0414394.1"/>
    <property type="molecule type" value="Genomic_DNA"/>
</dbReference>
<dbReference type="EMBL" id="JAUEPT010000861">
    <property type="protein sequence ID" value="KAK0414390.1"/>
    <property type="molecule type" value="Genomic_DNA"/>
</dbReference>
<keyword evidence="4" id="KW-1185">Reference proteome</keyword>
<organism evidence="2 4">
    <name type="scientific">Armillaria borealis</name>
    <dbReference type="NCBI Taxonomy" id="47425"/>
    <lineage>
        <taxon>Eukaryota</taxon>
        <taxon>Fungi</taxon>
        <taxon>Dikarya</taxon>
        <taxon>Basidiomycota</taxon>
        <taxon>Agaricomycotina</taxon>
        <taxon>Agaricomycetes</taxon>
        <taxon>Agaricomycetidae</taxon>
        <taxon>Agaricales</taxon>
        <taxon>Marasmiineae</taxon>
        <taxon>Physalacriaceae</taxon>
        <taxon>Armillaria</taxon>
    </lineage>
</organism>
<evidence type="ECO:0000313" key="4">
    <source>
        <dbReference type="Proteomes" id="UP001175226"/>
    </source>
</evidence>